<feature type="transmembrane region" description="Helical" evidence="6">
    <location>
        <begin position="53"/>
        <end position="71"/>
    </location>
</feature>
<dbReference type="PANTHER" id="PTHR33048:SF47">
    <property type="entry name" value="INTEGRAL MEMBRANE PROTEIN-RELATED"/>
    <property type="match status" value="1"/>
</dbReference>
<evidence type="ECO:0000313" key="9">
    <source>
        <dbReference type="Proteomes" id="UP000758603"/>
    </source>
</evidence>
<name>A0A9P8RFM0_9PEZI</name>
<evidence type="ECO:0000256" key="2">
    <source>
        <dbReference type="ARBA" id="ARBA00022692"/>
    </source>
</evidence>
<keyword evidence="4 6" id="KW-0472">Membrane</keyword>
<evidence type="ECO:0000259" key="7">
    <source>
        <dbReference type="Pfam" id="PF20684"/>
    </source>
</evidence>
<comment type="similarity">
    <text evidence="5">Belongs to the SAT4 family.</text>
</comment>
<dbReference type="GeneID" id="70133152"/>
<dbReference type="Pfam" id="PF20684">
    <property type="entry name" value="Fung_rhodopsin"/>
    <property type="match status" value="1"/>
</dbReference>
<protein>
    <recommendedName>
        <fullName evidence="7">Rhodopsin domain-containing protein</fullName>
    </recommendedName>
</protein>
<keyword evidence="2 6" id="KW-0812">Transmembrane</keyword>
<dbReference type="InterPro" id="IPR049326">
    <property type="entry name" value="Rhodopsin_dom_fungi"/>
</dbReference>
<evidence type="ECO:0000256" key="4">
    <source>
        <dbReference type="ARBA" id="ARBA00023136"/>
    </source>
</evidence>
<organism evidence="8 9">
    <name type="scientific">Truncatella angustata</name>
    <dbReference type="NCBI Taxonomy" id="152316"/>
    <lineage>
        <taxon>Eukaryota</taxon>
        <taxon>Fungi</taxon>
        <taxon>Dikarya</taxon>
        <taxon>Ascomycota</taxon>
        <taxon>Pezizomycotina</taxon>
        <taxon>Sordariomycetes</taxon>
        <taxon>Xylariomycetidae</taxon>
        <taxon>Amphisphaeriales</taxon>
        <taxon>Sporocadaceae</taxon>
        <taxon>Truncatella</taxon>
    </lineage>
</organism>
<dbReference type="PANTHER" id="PTHR33048">
    <property type="entry name" value="PTH11-LIKE INTEGRAL MEMBRANE PROTEIN (AFU_ORTHOLOGUE AFUA_5G11245)"/>
    <property type="match status" value="1"/>
</dbReference>
<sequence length="289" mass="32367">MRRICIIAMVVIGSWSLSQFLLTVFLCVPVAGFWDASIQAKCIPTLPEWYQNAAGNIFTDIVIFCLPLPMLGRLNLPRTQKWILLGIFSLGFFTCTISIIRIKYLHLEIDATWQNVESSLWSLCELCSGTTCSCLPCLRPLASRWLPVLSSRYGNGYNQQPESHIHMSEGHVDLESGRKRHLPGSSVESDSDMIFGLEDYRLNASSSGDDPGALTGSGQKAIKMFYMAKGPSLRIPKPLKTASGRVWVQPVMATREGQSGTPVDTRDRYWSVAPVIRVKREIYVYQSRL</sequence>
<reference evidence="8" key="1">
    <citation type="journal article" date="2021" name="Nat. Commun.">
        <title>Genetic determinants of endophytism in the Arabidopsis root mycobiome.</title>
        <authorList>
            <person name="Mesny F."/>
            <person name="Miyauchi S."/>
            <person name="Thiergart T."/>
            <person name="Pickel B."/>
            <person name="Atanasova L."/>
            <person name="Karlsson M."/>
            <person name="Huettel B."/>
            <person name="Barry K.W."/>
            <person name="Haridas S."/>
            <person name="Chen C."/>
            <person name="Bauer D."/>
            <person name="Andreopoulos W."/>
            <person name="Pangilinan J."/>
            <person name="LaButti K."/>
            <person name="Riley R."/>
            <person name="Lipzen A."/>
            <person name="Clum A."/>
            <person name="Drula E."/>
            <person name="Henrissat B."/>
            <person name="Kohler A."/>
            <person name="Grigoriev I.V."/>
            <person name="Martin F.M."/>
            <person name="Hacquard S."/>
        </authorList>
    </citation>
    <scope>NUCLEOTIDE SEQUENCE</scope>
    <source>
        <strain evidence="8">MPI-SDFR-AT-0073</strain>
    </source>
</reference>
<keyword evidence="3 6" id="KW-1133">Transmembrane helix</keyword>
<dbReference type="OrthoDB" id="3648173at2759"/>
<dbReference type="InterPro" id="IPR052337">
    <property type="entry name" value="SAT4-like"/>
</dbReference>
<keyword evidence="9" id="KW-1185">Reference proteome</keyword>
<evidence type="ECO:0000256" key="1">
    <source>
        <dbReference type="ARBA" id="ARBA00004141"/>
    </source>
</evidence>
<evidence type="ECO:0000313" key="8">
    <source>
        <dbReference type="EMBL" id="KAH6644954.1"/>
    </source>
</evidence>
<feature type="transmembrane region" description="Helical" evidence="6">
    <location>
        <begin position="7"/>
        <end position="33"/>
    </location>
</feature>
<comment type="caution">
    <text evidence="8">The sequence shown here is derived from an EMBL/GenBank/DDBJ whole genome shotgun (WGS) entry which is preliminary data.</text>
</comment>
<dbReference type="RefSeq" id="XP_045951468.1">
    <property type="nucleotide sequence ID" value="XM_046104261.1"/>
</dbReference>
<dbReference type="Proteomes" id="UP000758603">
    <property type="component" value="Unassembled WGS sequence"/>
</dbReference>
<gene>
    <name evidence="8" type="ORF">BKA67DRAFT_586544</name>
</gene>
<dbReference type="AlphaFoldDB" id="A0A9P8RFM0"/>
<dbReference type="GO" id="GO:0016020">
    <property type="term" value="C:membrane"/>
    <property type="evidence" value="ECO:0007669"/>
    <property type="project" value="UniProtKB-SubCell"/>
</dbReference>
<dbReference type="EMBL" id="JAGPXC010000012">
    <property type="protein sequence ID" value="KAH6644954.1"/>
    <property type="molecule type" value="Genomic_DNA"/>
</dbReference>
<evidence type="ECO:0000256" key="6">
    <source>
        <dbReference type="SAM" id="Phobius"/>
    </source>
</evidence>
<evidence type="ECO:0000256" key="5">
    <source>
        <dbReference type="ARBA" id="ARBA00038359"/>
    </source>
</evidence>
<feature type="transmembrane region" description="Helical" evidence="6">
    <location>
        <begin position="83"/>
        <end position="102"/>
    </location>
</feature>
<evidence type="ECO:0000256" key="3">
    <source>
        <dbReference type="ARBA" id="ARBA00022989"/>
    </source>
</evidence>
<proteinExistence type="inferred from homology"/>
<comment type="subcellular location">
    <subcellularLocation>
        <location evidence="1">Membrane</location>
        <topology evidence="1">Multi-pass membrane protein</topology>
    </subcellularLocation>
</comment>
<accession>A0A9P8RFM0</accession>
<feature type="domain" description="Rhodopsin" evidence="7">
    <location>
        <begin position="1"/>
        <end position="143"/>
    </location>
</feature>